<dbReference type="AlphaFoldDB" id="A0A1R3RFU9"/>
<dbReference type="InterPro" id="IPR021109">
    <property type="entry name" value="Peptidase_aspartic_dom_sf"/>
</dbReference>
<dbReference type="CDD" id="cd00303">
    <property type="entry name" value="retropepsin_like"/>
    <property type="match status" value="1"/>
</dbReference>
<dbReference type="VEuPathDB" id="FungiDB:ASPCADRAFT_7595"/>
<feature type="compositionally biased region" description="Polar residues" evidence="1">
    <location>
        <begin position="133"/>
        <end position="144"/>
    </location>
</feature>
<feature type="region of interest" description="Disordered" evidence="1">
    <location>
        <begin position="90"/>
        <end position="144"/>
    </location>
</feature>
<feature type="region of interest" description="Disordered" evidence="1">
    <location>
        <begin position="406"/>
        <end position="443"/>
    </location>
</feature>
<dbReference type="Gene3D" id="2.40.70.10">
    <property type="entry name" value="Acid Proteases"/>
    <property type="match status" value="1"/>
</dbReference>
<organism evidence="2 3">
    <name type="scientific">Aspergillus carbonarius (strain ITEM 5010)</name>
    <dbReference type="NCBI Taxonomy" id="602072"/>
    <lineage>
        <taxon>Eukaryota</taxon>
        <taxon>Fungi</taxon>
        <taxon>Dikarya</taxon>
        <taxon>Ascomycota</taxon>
        <taxon>Pezizomycotina</taxon>
        <taxon>Eurotiomycetes</taxon>
        <taxon>Eurotiomycetidae</taxon>
        <taxon>Eurotiales</taxon>
        <taxon>Aspergillaceae</taxon>
        <taxon>Aspergillus</taxon>
        <taxon>Aspergillus subgen. Circumdati</taxon>
    </lineage>
</organism>
<gene>
    <name evidence="2" type="ORF">ASPCADRAFT_7595</name>
</gene>
<feature type="region of interest" description="Disordered" evidence="1">
    <location>
        <begin position="1"/>
        <end position="54"/>
    </location>
</feature>
<dbReference type="Proteomes" id="UP000188318">
    <property type="component" value="Unassembled WGS sequence"/>
</dbReference>
<proteinExistence type="predicted"/>
<sequence length="443" mass="49200">MPSGWNHPSELGVSRRQAGGPTKGRLPPADSHRDPDESQQEDDGPTIHPGMEATSVSEEFPIQEYLERHSVNVSILETGGRIRRCVSSSTISTVSPGIYSPASPPPGVDSTNATTPHRETEEPRQLSEDEPSRNSSPKNRSQAALSLVSTNSEYYYIDPVFVVTNDNQDKEGALMALDTQSSANVMDVALWRDLGIRLEPCSQELIPLQSGSDPVVRIETYGRVREVAWHFAGRERTYVSDFLVADLRDYNMILGRRDIRRFKILAPGPDLERNATTGPRTVDFYCLGPDEITVSLKAVVAEELDVNILTQRGSQALSGIQVQRQEIDRTFYDANGVSYAVRDVVRLQIWKKGEAKLTKHDFYVLADDGSDVHHPCDAILGAQCVIGRVSDAKGVPIAVTQLASQSANDKAIQEQKKREKEAALAQREQERRERERQQAAQRK</sequence>
<accession>A0A1R3RFU9</accession>
<feature type="compositionally biased region" description="Basic and acidic residues" evidence="1">
    <location>
        <begin position="411"/>
        <end position="437"/>
    </location>
</feature>
<evidence type="ECO:0000313" key="3">
    <source>
        <dbReference type="Proteomes" id="UP000188318"/>
    </source>
</evidence>
<feature type="compositionally biased region" description="Basic and acidic residues" evidence="1">
    <location>
        <begin position="116"/>
        <end position="132"/>
    </location>
</feature>
<evidence type="ECO:0000256" key="1">
    <source>
        <dbReference type="SAM" id="MobiDB-lite"/>
    </source>
</evidence>
<name>A0A1R3RFU9_ASPC5</name>
<evidence type="ECO:0000313" key="2">
    <source>
        <dbReference type="EMBL" id="OOF93365.1"/>
    </source>
</evidence>
<keyword evidence="3" id="KW-1185">Reference proteome</keyword>
<dbReference type="EMBL" id="KV907504">
    <property type="protein sequence ID" value="OOF93365.1"/>
    <property type="molecule type" value="Genomic_DNA"/>
</dbReference>
<reference evidence="3" key="1">
    <citation type="journal article" date="2017" name="Genome Biol.">
        <title>Comparative genomics reveals high biological diversity and specific adaptations in the industrially and medically important fungal genus Aspergillus.</title>
        <authorList>
            <person name="de Vries R.P."/>
            <person name="Riley R."/>
            <person name="Wiebenga A."/>
            <person name="Aguilar-Osorio G."/>
            <person name="Amillis S."/>
            <person name="Uchima C.A."/>
            <person name="Anderluh G."/>
            <person name="Asadollahi M."/>
            <person name="Askin M."/>
            <person name="Barry K."/>
            <person name="Battaglia E."/>
            <person name="Bayram O."/>
            <person name="Benocci T."/>
            <person name="Braus-Stromeyer S.A."/>
            <person name="Caldana C."/>
            <person name="Canovas D."/>
            <person name="Cerqueira G.C."/>
            <person name="Chen F."/>
            <person name="Chen W."/>
            <person name="Choi C."/>
            <person name="Clum A."/>
            <person name="Dos Santos R.A."/>
            <person name="Damasio A.R."/>
            <person name="Diallinas G."/>
            <person name="Emri T."/>
            <person name="Fekete E."/>
            <person name="Flipphi M."/>
            <person name="Freyberg S."/>
            <person name="Gallo A."/>
            <person name="Gournas C."/>
            <person name="Habgood R."/>
            <person name="Hainaut M."/>
            <person name="Harispe M.L."/>
            <person name="Henrissat B."/>
            <person name="Hilden K.S."/>
            <person name="Hope R."/>
            <person name="Hossain A."/>
            <person name="Karabika E."/>
            <person name="Karaffa L."/>
            <person name="Karanyi Z."/>
            <person name="Krasevec N."/>
            <person name="Kuo A."/>
            <person name="Kusch H."/>
            <person name="LaButti K."/>
            <person name="Lagendijk E.L."/>
            <person name="Lapidus A."/>
            <person name="Levasseur A."/>
            <person name="Lindquist E."/>
            <person name="Lipzen A."/>
            <person name="Logrieco A.F."/>
            <person name="MacCabe A."/>
            <person name="Maekelae M.R."/>
            <person name="Malavazi I."/>
            <person name="Melin P."/>
            <person name="Meyer V."/>
            <person name="Mielnichuk N."/>
            <person name="Miskei M."/>
            <person name="Molnar A.P."/>
            <person name="Mule G."/>
            <person name="Ngan C.Y."/>
            <person name="Orejas M."/>
            <person name="Orosz E."/>
            <person name="Ouedraogo J.P."/>
            <person name="Overkamp K.M."/>
            <person name="Park H.-S."/>
            <person name="Perrone G."/>
            <person name="Piumi F."/>
            <person name="Punt P.J."/>
            <person name="Ram A.F."/>
            <person name="Ramon A."/>
            <person name="Rauscher S."/>
            <person name="Record E."/>
            <person name="Riano-Pachon D.M."/>
            <person name="Robert V."/>
            <person name="Roehrig J."/>
            <person name="Ruller R."/>
            <person name="Salamov A."/>
            <person name="Salih N.S."/>
            <person name="Samson R.A."/>
            <person name="Sandor E."/>
            <person name="Sanguinetti M."/>
            <person name="Schuetze T."/>
            <person name="Sepcic K."/>
            <person name="Shelest E."/>
            <person name="Sherlock G."/>
            <person name="Sophianopoulou V."/>
            <person name="Squina F.M."/>
            <person name="Sun H."/>
            <person name="Susca A."/>
            <person name="Todd R.B."/>
            <person name="Tsang A."/>
            <person name="Unkles S.E."/>
            <person name="van de Wiele N."/>
            <person name="van Rossen-Uffink D."/>
            <person name="Oliveira J.V."/>
            <person name="Vesth T.C."/>
            <person name="Visser J."/>
            <person name="Yu J.-H."/>
            <person name="Zhou M."/>
            <person name="Andersen M.R."/>
            <person name="Archer D.B."/>
            <person name="Baker S.E."/>
            <person name="Benoit I."/>
            <person name="Brakhage A.A."/>
            <person name="Braus G.H."/>
            <person name="Fischer R."/>
            <person name="Frisvad J.C."/>
            <person name="Goldman G.H."/>
            <person name="Houbraken J."/>
            <person name="Oakley B."/>
            <person name="Pocsi I."/>
            <person name="Scazzocchio C."/>
            <person name="Seiboth B."/>
            <person name="vanKuyk P.A."/>
            <person name="Wortman J."/>
            <person name="Dyer P.S."/>
            <person name="Grigoriev I.V."/>
        </authorList>
    </citation>
    <scope>NUCLEOTIDE SEQUENCE [LARGE SCALE GENOMIC DNA]</scope>
    <source>
        <strain evidence="3">ITEM 5010</strain>
    </source>
</reference>
<dbReference type="OrthoDB" id="4493271at2759"/>
<protein>
    <submittedName>
        <fullName evidence="2">Uncharacterized protein</fullName>
    </submittedName>
</protein>